<proteinExistence type="predicted"/>
<name>A0A290MMK1_CAUVI</name>
<sequence length="183" mass="19897">MTKITFSARLAPFQPETVWTLEAGTLIETRGRLERRLPLSSLTRYSLSLAPDGRRRVLLVVFGRRRLLIPSQSYAGPGRFEDRLAAFSVLARAIAAVSADLAPRARFGLARLEARTALTFIMGLLAFGAAATLLFSLTAGMAAVGVDMASRMAFILILMVAALPWLSRPADFDPRDPPADLLP</sequence>
<keyword evidence="1" id="KW-0812">Transmembrane</keyword>
<dbReference type="EMBL" id="CP023315">
    <property type="protein sequence ID" value="ATC33219.1"/>
    <property type="molecule type" value="Genomic_DNA"/>
</dbReference>
<evidence type="ECO:0000313" key="3">
    <source>
        <dbReference type="Proteomes" id="UP000217311"/>
    </source>
</evidence>
<evidence type="ECO:0000256" key="1">
    <source>
        <dbReference type="SAM" id="Phobius"/>
    </source>
</evidence>
<protein>
    <submittedName>
        <fullName evidence="2">Uncharacterized protein</fullName>
    </submittedName>
</protein>
<dbReference type="AlphaFoldDB" id="A0A290MMK1"/>
<feature type="transmembrane region" description="Helical" evidence="1">
    <location>
        <begin position="116"/>
        <end position="142"/>
    </location>
</feature>
<keyword evidence="1" id="KW-1133">Transmembrane helix</keyword>
<feature type="transmembrane region" description="Helical" evidence="1">
    <location>
        <begin position="148"/>
        <end position="166"/>
    </location>
</feature>
<accession>A0A290MMK1</accession>
<organism evidence="2 3">
    <name type="scientific">Caulobacter vibrioides</name>
    <name type="common">Caulobacter crescentus</name>
    <dbReference type="NCBI Taxonomy" id="155892"/>
    <lineage>
        <taxon>Bacteria</taxon>
        <taxon>Pseudomonadati</taxon>
        <taxon>Pseudomonadota</taxon>
        <taxon>Alphaproteobacteria</taxon>
        <taxon>Caulobacterales</taxon>
        <taxon>Caulobacteraceae</taxon>
        <taxon>Caulobacter</taxon>
    </lineage>
</organism>
<dbReference type="Proteomes" id="UP000217311">
    <property type="component" value="Chromosome"/>
</dbReference>
<gene>
    <name evidence="2" type="ORF">CA606_13280</name>
</gene>
<reference evidence="3" key="1">
    <citation type="submission" date="2017-09" db="EMBL/GenBank/DDBJ databases">
        <title>Genome evolution observed in wild isolates of Caulobacter crescentus.</title>
        <authorList>
            <person name="Ely B."/>
            <person name="Wilson K."/>
            <person name="Scott D."/>
        </authorList>
    </citation>
    <scope>NUCLEOTIDE SEQUENCE [LARGE SCALE GENOMIC DNA]</scope>
    <source>
        <strain evidence="3">CB13b1a</strain>
    </source>
</reference>
<dbReference type="RefSeq" id="WP_096052600.1">
    <property type="nucleotide sequence ID" value="NZ_CP023315.3"/>
</dbReference>
<evidence type="ECO:0000313" key="2">
    <source>
        <dbReference type="EMBL" id="ATC33219.1"/>
    </source>
</evidence>
<keyword evidence="1" id="KW-0472">Membrane</keyword>